<dbReference type="EMBL" id="HG001846">
    <property type="protein sequence ID" value="CDF37512.1"/>
    <property type="molecule type" value="Genomic_DNA"/>
</dbReference>
<evidence type="ECO:0000313" key="2">
    <source>
        <dbReference type="Proteomes" id="UP000012073"/>
    </source>
</evidence>
<dbReference type="Gramene" id="CDF37512">
    <property type="protein sequence ID" value="CDF37512"/>
    <property type="gene ID" value="CHC_T00005763001"/>
</dbReference>
<gene>
    <name evidence="1" type="ORF">CHC_T00005763001</name>
</gene>
<name>R7QG82_CHOCR</name>
<organism evidence="1 2">
    <name type="scientific">Chondrus crispus</name>
    <name type="common">Carrageen Irish moss</name>
    <name type="synonym">Polymorpha crispa</name>
    <dbReference type="NCBI Taxonomy" id="2769"/>
    <lineage>
        <taxon>Eukaryota</taxon>
        <taxon>Rhodophyta</taxon>
        <taxon>Florideophyceae</taxon>
        <taxon>Rhodymeniophycidae</taxon>
        <taxon>Gigartinales</taxon>
        <taxon>Gigartinaceae</taxon>
        <taxon>Chondrus</taxon>
    </lineage>
</organism>
<dbReference type="RefSeq" id="XP_005717383.1">
    <property type="nucleotide sequence ID" value="XM_005717326.1"/>
</dbReference>
<dbReference type="GeneID" id="17325100"/>
<protein>
    <recommendedName>
        <fullName evidence="3">BRO1 domain-containing protein</fullName>
    </recommendedName>
</protein>
<proteinExistence type="predicted"/>
<reference evidence="2" key="1">
    <citation type="journal article" date="2013" name="Proc. Natl. Acad. Sci. U.S.A.">
        <title>Genome structure and metabolic features in the red seaweed Chondrus crispus shed light on evolution of the Archaeplastida.</title>
        <authorList>
            <person name="Collen J."/>
            <person name="Porcel B."/>
            <person name="Carre W."/>
            <person name="Ball S.G."/>
            <person name="Chaparro C."/>
            <person name="Tonon T."/>
            <person name="Barbeyron T."/>
            <person name="Michel G."/>
            <person name="Noel B."/>
            <person name="Valentin K."/>
            <person name="Elias M."/>
            <person name="Artiguenave F."/>
            <person name="Arun A."/>
            <person name="Aury J.M."/>
            <person name="Barbosa-Neto J.F."/>
            <person name="Bothwell J.H."/>
            <person name="Bouget F.Y."/>
            <person name="Brillet L."/>
            <person name="Cabello-Hurtado F."/>
            <person name="Capella-Gutierrez S."/>
            <person name="Charrier B."/>
            <person name="Cladiere L."/>
            <person name="Cock J.M."/>
            <person name="Coelho S.M."/>
            <person name="Colleoni C."/>
            <person name="Czjzek M."/>
            <person name="Da Silva C."/>
            <person name="Delage L."/>
            <person name="Denoeud F."/>
            <person name="Deschamps P."/>
            <person name="Dittami S.M."/>
            <person name="Gabaldon T."/>
            <person name="Gachon C.M."/>
            <person name="Groisillier A."/>
            <person name="Herve C."/>
            <person name="Jabbari K."/>
            <person name="Katinka M."/>
            <person name="Kloareg B."/>
            <person name="Kowalczyk N."/>
            <person name="Labadie K."/>
            <person name="Leblanc C."/>
            <person name="Lopez P.J."/>
            <person name="McLachlan D.H."/>
            <person name="Meslet-Cladiere L."/>
            <person name="Moustafa A."/>
            <person name="Nehr Z."/>
            <person name="Nyvall Collen P."/>
            <person name="Panaud O."/>
            <person name="Partensky F."/>
            <person name="Poulain J."/>
            <person name="Rensing S.A."/>
            <person name="Rousvoal S."/>
            <person name="Samson G."/>
            <person name="Symeonidi A."/>
            <person name="Weissenbach J."/>
            <person name="Zambounis A."/>
            <person name="Wincker P."/>
            <person name="Boyen C."/>
        </authorList>
    </citation>
    <scope>NUCLEOTIDE SEQUENCE [LARGE SCALE GENOMIC DNA]</scope>
    <source>
        <strain evidence="2">cv. Stackhouse</strain>
    </source>
</reference>
<sequence length="306" mass="32979">MSSLELTTPRPSRTPSRTAVLESERVLAAIEVRLRTTAAPVAPHNPSLEALGDAYTARLAGHALDNLDRAIISYRLAERRLRHVPDATLPRARLLSKLGKAWYSRLVLAQQGAVPGTRAVPVHARGHLNTAFEALDEAVNLFKERDVTDAAYIDALRVKGLVSGALCQLLSDDAGDTNDTKEKLPKKVSPHRYANECIASLEPVLQIPHDNATSDPAKLRRLETITGVDRAEAVICLARAYVHVDSGRQQIGKAVGLLASVSGILKDVEAEGKDGDALQNMTREAEAQIVALSGSVKVVESRCLVC</sequence>
<evidence type="ECO:0000313" key="1">
    <source>
        <dbReference type="EMBL" id="CDF37512.1"/>
    </source>
</evidence>
<dbReference type="KEGG" id="ccp:CHC_T00005763001"/>
<dbReference type="AlphaFoldDB" id="R7QG82"/>
<keyword evidence="2" id="KW-1185">Reference proteome</keyword>
<dbReference type="Proteomes" id="UP000012073">
    <property type="component" value="Unassembled WGS sequence"/>
</dbReference>
<evidence type="ECO:0008006" key="3">
    <source>
        <dbReference type="Google" id="ProtNLM"/>
    </source>
</evidence>
<accession>R7QG82</accession>